<evidence type="ECO:0000313" key="3">
    <source>
        <dbReference type="EMBL" id="PMC57995.1"/>
    </source>
</evidence>
<evidence type="ECO:0000256" key="1">
    <source>
        <dbReference type="ARBA" id="ARBA00006817"/>
    </source>
</evidence>
<dbReference type="Gene3D" id="3.30.530.20">
    <property type="match status" value="1"/>
</dbReference>
<dbReference type="OrthoDB" id="9803476at2"/>
<dbReference type="EMBL" id="PNHE01000031">
    <property type="protein sequence ID" value="PMC57995.1"/>
    <property type="molecule type" value="Genomic_DNA"/>
</dbReference>
<feature type="domain" description="Activator of Hsp90 ATPase homologue 1/2-like C-terminal" evidence="2">
    <location>
        <begin position="42"/>
        <end position="131"/>
    </location>
</feature>
<evidence type="ECO:0000313" key="4">
    <source>
        <dbReference type="Proteomes" id="UP000235682"/>
    </source>
</evidence>
<gene>
    <name evidence="3" type="ORF">CJ205_06755</name>
</gene>
<dbReference type="Proteomes" id="UP000235682">
    <property type="component" value="Unassembled WGS sequence"/>
</dbReference>
<dbReference type="InterPro" id="IPR023393">
    <property type="entry name" value="START-like_dom_sf"/>
</dbReference>
<evidence type="ECO:0000259" key="2">
    <source>
        <dbReference type="Pfam" id="PF08327"/>
    </source>
</evidence>
<keyword evidence="4" id="KW-1185">Reference proteome</keyword>
<dbReference type="SUPFAM" id="SSF55961">
    <property type="entry name" value="Bet v1-like"/>
    <property type="match status" value="1"/>
</dbReference>
<accession>A0A2N6SLQ2</accession>
<name>A0A2N6SLQ2_9LACT</name>
<dbReference type="InterPro" id="IPR013538">
    <property type="entry name" value="ASHA1/2-like_C"/>
</dbReference>
<comment type="caution">
    <text evidence="3">The sequence shown here is derived from an EMBL/GenBank/DDBJ whole genome shotgun (WGS) entry which is preliminary data.</text>
</comment>
<dbReference type="STRING" id="84521.SAMN04487994_10421"/>
<sequence>MTDHHEHNHECGCGCGHHHDENLPDVEGHNGFEIEFKAHYKVERQKVWQALTDSEQIKAWFPELKVTEVKEGNEVQYQDEDETLSFLILDVEAPYLLSYQWKQMIVGFELDEEEGQTELTFKEWIEEVSDEVIADLTQWAVRLEALRYYLEEDHVPNLDDLYKETYPEIKAMF</sequence>
<dbReference type="AlphaFoldDB" id="A0A2N6SLQ2"/>
<dbReference type="Pfam" id="PF08327">
    <property type="entry name" value="AHSA1"/>
    <property type="match status" value="1"/>
</dbReference>
<organism evidence="3 4">
    <name type="scientific">Dolosicoccus paucivorans</name>
    <dbReference type="NCBI Taxonomy" id="84521"/>
    <lineage>
        <taxon>Bacteria</taxon>
        <taxon>Bacillati</taxon>
        <taxon>Bacillota</taxon>
        <taxon>Bacilli</taxon>
        <taxon>Lactobacillales</taxon>
        <taxon>Aerococcaceae</taxon>
        <taxon>Dolosicoccus</taxon>
    </lineage>
</organism>
<protein>
    <recommendedName>
        <fullName evidence="2">Activator of Hsp90 ATPase homologue 1/2-like C-terminal domain-containing protein</fullName>
    </recommendedName>
</protein>
<proteinExistence type="inferred from homology"/>
<reference evidence="3 4" key="1">
    <citation type="submission" date="2017-09" db="EMBL/GenBank/DDBJ databases">
        <title>Bacterial strain isolated from the female urinary microbiota.</title>
        <authorList>
            <person name="Thomas-White K."/>
            <person name="Kumar N."/>
            <person name="Forster S."/>
            <person name="Putonti C."/>
            <person name="Lawley T."/>
            <person name="Wolfe A.J."/>
        </authorList>
    </citation>
    <scope>NUCLEOTIDE SEQUENCE [LARGE SCALE GENOMIC DNA]</scope>
    <source>
        <strain evidence="3 4">UMB0852</strain>
    </source>
</reference>
<dbReference type="RefSeq" id="WP_102227976.1">
    <property type="nucleotide sequence ID" value="NZ_PNFY01000030.1"/>
</dbReference>
<comment type="similarity">
    <text evidence="1">Belongs to the AHA1 family.</text>
</comment>